<dbReference type="Pfam" id="PF04123">
    <property type="entry name" value="DUF373"/>
    <property type="match status" value="1"/>
</dbReference>
<name>T1AC95_9ZZZZ</name>
<dbReference type="PANTHER" id="PTHR38815:SF1">
    <property type="entry name" value="DUF373 FAMILY PROTEIN"/>
    <property type="match status" value="1"/>
</dbReference>
<comment type="caution">
    <text evidence="2">The sequence shown here is derived from an EMBL/GenBank/DDBJ whole genome shotgun (WGS) entry which is preliminary data.</text>
</comment>
<evidence type="ECO:0000313" key="2">
    <source>
        <dbReference type="EMBL" id="EQD54243.1"/>
    </source>
</evidence>
<feature type="transmembrane region" description="Helical" evidence="1">
    <location>
        <begin position="255"/>
        <end position="276"/>
    </location>
</feature>
<dbReference type="InterPro" id="IPR007254">
    <property type="entry name" value="DUF373"/>
</dbReference>
<dbReference type="AlphaFoldDB" id="T1AC95"/>
<reference evidence="2" key="1">
    <citation type="submission" date="2013-08" db="EMBL/GenBank/DDBJ databases">
        <authorList>
            <person name="Mendez C."/>
            <person name="Richter M."/>
            <person name="Ferrer M."/>
            <person name="Sanchez J."/>
        </authorList>
    </citation>
    <scope>NUCLEOTIDE SEQUENCE</scope>
</reference>
<gene>
    <name evidence="2" type="ORF">B1B_09774</name>
</gene>
<reference evidence="2" key="2">
    <citation type="journal article" date="2014" name="ISME J.">
        <title>Microbial stratification in low pH oxic and suboxic macroscopic growths along an acid mine drainage.</title>
        <authorList>
            <person name="Mendez-Garcia C."/>
            <person name="Mesa V."/>
            <person name="Sprenger R.R."/>
            <person name="Richter M."/>
            <person name="Diez M.S."/>
            <person name="Solano J."/>
            <person name="Bargiela R."/>
            <person name="Golyshina O.V."/>
            <person name="Manteca A."/>
            <person name="Ramos J.L."/>
            <person name="Gallego J.R."/>
            <person name="Llorente I."/>
            <person name="Martins Dos Santos V.A."/>
            <person name="Jensen O.N."/>
            <person name="Pelaez A.I."/>
            <person name="Sanchez J."/>
            <person name="Ferrer M."/>
        </authorList>
    </citation>
    <scope>NUCLEOTIDE SEQUENCE</scope>
</reference>
<feature type="transmembrane region" description="Helical" evidence="1">
    <location>
        <begin position="213"/>
        <end position="235"/>
    </location>
</feature>
<accession>T1AC95</accession>
<dbReference type="PANTHER" id="PTHR38815">
    <property type="entry name" value="HYPOTHETICAL MEMBRANE PROTEIN, CONSERVED, DUF373 FAMILY"/>
    <property type="match status" value="1"/>
</dbReference>
<feature type="transmembrane region" description="Helical" evidence="1">
    <location>
        <begin position="288"/>
        <end position="308"/>
    </location>
</feature>
<keyword evidence="1" id="KW-0472">Membrane</keyword>
<sequence>MGSQTPTDSDTNAMFAAVRILDEIAKLGEEGEVCVLTGSPKVGLLSDTRVAEQFDHVLERVHATSAHLVSDGAEDEHLFPILASRLRIDGVHKVYIHQNASIESTYYTIVRAMKDPKLRAKTILPVALVLLVLGIAAAGGVLVWGVVGIAILLGVYLIFWTFDIDEAIIDSVRSASRDVRTGSVAFGFGLFSVLLVGVGFLAGYNAYTTNPHGALDALLSFFQGAMIWWVLGGLVWECGRALRRYLSLGRFPRSFVVATTSIIGIGFMSYGVIYLVQYLENPRNMAGLPLTIGFVILGLGLVIAAGILQQHFKSVMNRGSSEPASG</sequence>
<dbReference type="EMBL" id="AUZY01006468">
    <property type="protein sequence ID" value="EQD54243.1"/>
    <property type="molecule type" value="Genomic_DNA"/>
</dbReference>
<evidence type="ECO:0000256" key="1">
    <source>
        <dbReference type="SAM" id="Phobius"/>
    </source>
</evidence>
<feature type="transmembrane region" description="Helical" evidence="1">
    <location>
        <begin position="183"/>
        <end position="207"/>
    </location>
</feature>
<keyword evidence="1" id="KW-0812">Transmembrane</keyword>
<feature type="transmembrane region" description="Helical" evidence="1">
    <location>
        <begin position="118"/>
        <end position="136"/>
    </location>
</feature>
<keyword evidence="1" id="KW-1133">Transmembrane helix</keyword>
<proteinExistence type="predicted"/>
<organism evidence="2">
    <name type="scientific">mine drainage metagenome</name>
    <dbReference type="NCBI Taxonomy" id="410659"/>
    <lineage>
        <taxon>unclassified sequences</taxon>
        <taxon>metagenomes</taxon>
        <taxon>ecological metagenomes</taxon>
    </lineage>
</organism>
<protein>
    <submittedName>
        <fullName evidence="2">Membrane protein containing DUF373</fullName>
    </submittedName>
</protein>
<feature type="transmembrane region" description="Helical" evidence="1">
    <location>
        <begin position="142"/>
        <end position="162"/>
    </location>
</feature>